<dbReference type="GO" id="GO:0015940">
    <property type="term" value="P:pantothenate biosynthetic process"/>
    <property type="evidence" value="ECO:0007669"/>
    <property type="project" value="UniProtKB-UniPathway"/>
</dbReference>
<accession>A0A1L5F8V4</accession>
<evidence type="ECO:0000256" key="1">
    <source>
        <dbReference type="ARBA" id="ARBA00007870"/>
    </source>
</evidence>
<dbReference type="Pfam" id="PF08546">
    <property type="entry name" value="ApbA_C"/>
    <property type="match status" value="1"/>
</dbReference>
<dbReference type="PANTHER" id="PTHR21708:SF26">
    <property type="entry name" value="2-DEHYDROPANTOATE 2-REDUCTASE"/>
    <property type="match status" value="1"/>
</dbReference>
<organism evidence="7 8">
    <name type="scientific">Clostridium kluyveri</name>
    <dbReference type="NCBI Taxonomy" id="1534"/>
    <lineage>
        <taxon>Bacteria</taxon>
        <taxon>Bacillati</taxon>
        <taxon>Bacillota</taxon>
        <taxon>Clostridia</taxon>
        <taxon>Eubacteriales</taxon>
        <taxon>Clostridiaceae</taxon>
        <taxon>Clostridium</taxon>
    </lineage>
</organism>
<dbReference type="Gene3D" id="1.10.1040.10">
    <property type="entry name" value="N-(1-d-carboxylethyl)-l-norvaline Dehydrogenase, domain 2"/>
    <property type="match status" value="1"/>
</dbReference>
<gene>
    <name evidence="7" type="ORF">BS101_12265</name>
</gene>
<dbReference type="InterPro" id="IPR003710">
    <property type="entry name" value="ApbA"/>
</dbReference>
<dbReference type="InterPro" id="IPR013328">
    <property type="entry name" value="6PGD_dom2"/>
</dbReference>
<comment type="pathway">
    <text evidence="4">Cofactor biosynthesis; (R)-pantothenate biosynthesis; (R)-pantoate from 3-methyl-2-oxobutanoate: step 2/2.</text>
</comment>
<dbReference type="EMBL" id="CP018335">
    <property type="protein sequence ID" value="APM39461.1"/>
    <property type="molecule type" value="Genomic_DNA"/>
</dbReference>
<dbReference type="GO" id="GO:0005737">
    <property type="term" value="C:cytoplasm"/>
    <property type="evidence" value="ECO:0007669"/>
    <property type="project" value="TreeGrafter"/>
</dbReference>
<evidence type="ECO:0000256" key="3">
    <source>
        <dbReference type="ARBA" id="ARBA00023002"/>
    </source>
</evidence>
<evidence type="ECO:0000313" key="7">
    <source>
        <dbReference type="EMBL" id="APM39461.1"/>
    </source>
</evidence>
<dbReference type="InterPro" id="IPR008927">
    <property type="entry name" value="6-PGluconate_DH-like_C_sf"/>
</dbReference>
<dbReference type="SUPFAM" id="SSF51735">
    <property type="entry name" value="NAD(P)-binding Rossmann-fold domains"/>
    <property type="match status" value="1"/>
</dbReference>
<dbReference type="OrthoDB" id="9793586at2"/>
<dbReference type="PROSITE" id="PS51257">
    <property type="entry name" value="PROKAR_LIPOPROTEIN"/>
    <property type="match status" value="1"/>
</dbReference>
<comment type="function">
    <text evidence="4">Catalyzes the NADPH-dependent reduction of ketopantoate into pantoic acid.</text>
</comment>
<keyword evidence="3 4" id="KW-0560">Oxidoreductase</keyword>
<name>A0A1L5F8V4_CLOKL</name>
<dbReference type="UniPathway" id="UPA00028">
    <property type="reaction ID" value="UER00004"/>
</dbReference>
<dbReference type="InterPro" id="IPR013332">
    <property type="entry name" value="KPR_N"/>
</dbReference>
<keyword evidence="4" id="KW-0566">Pantothenate biosynthesis</keyword>
<dbReference type="GO" id="GO:0008677">
    <property type="term" value="F:2-dehydropantoate 2-reductase activity"/>
    <property type="evidence" value="ECO:0007669"/>
    <property type="project" value="UniProtKB-EC"/>
</dbReference>
<dbReference type="Gene3D" id="3.40.50.720">
    <property type="entry name" value="NAD(P)-binding Rossmann-like Domain"/>
    <property type="match status" value="1"/>
</dbReference>
<dbReference type="SUPFAM" id="SSF48179">
    <property type="entry name" value="6-phosphogluconate dehydrogenase C-terminal domain-like"/>
    <property type="match status" value="1"/>
</dbReference>
<evidence type="ECO:0000259" key="6">
    <source>
        <dbReference type="Pfam" id="PF08546"/>
    </source>
</evidence>
<proteinExistence type="inferred from homology"/>
<dbReference type="InterPro" id="IPR036291">
    <property type="entry name" value="NAD(P)-bd_dom_sf"/>
</dbReference>
<feature type="domain" description="Ketopantoate reductase C-terminal" evidence="6">
    <location>
        <begin position="178"/>
        <end position="302"/>
    </location>
</feature>
<protein>
    <recommendedName>
        <fullName evidence="4">2-dehydropantoate 2-reductase</fullName>
        <ecNumber evidence="4">1.1.1.169</ecNumber>
    </recommendedName>
    <alternativeName>
        <fullName evidence="4">Ketopantoate reductase</fullName>
    </alternativeName>
</protein>
<feature type="domain" description="Ketopantoate reductase N-terminal" evidence="5">
    <location>
        <begin position="9"/>
        <end position="150"/>
    </location>
</feature>
<comment type="similarity">
    <text evidence="1 4">Belongs to the ketopantoate reductase family.</text>
</comment>
<dbReference type="InterPro" id="IPR013752">
    <property type="entry name" value="KPA_reductase"/>
</dbReference>
<evidence type="ECO:0000259" key="5">
    <source>
        <dbReference type="Pfam" id="PF02558"/>
    </source>
</evidence>
<dbReference type="RefSeq" id="WP_073539085.1">
    <property type="nucleotide sequence ID" value="NZ_CP018335.1"/>
</dbReference>
<comment type="catalytic activity">
    <reaction evidence="4">
        <text>(R)-pantoate + NADP(+) = 2-dehydropantoate + NADPH + H(+)</text>
        <dbReference type="Rhea" id="RHEA:16233"/>
        <dbReference type="ChEBI" id="CHEBI:11561"/>
        <dbReference type="ChEBI" id="CHEBI:15378"/>
        <dbReference type="ChEBI" id="CHEBI:15980"/>
        <dbReference type="ChEBI" id="CHEBI:57783"/>
        <dbReference type="ChEBI" id="CHEBI:58349"/>
        <dbReference type="EC" id="1.1.1.169"/>
    </reaction>
</comment>
<evidence type="ECO:0000256" key="2">
    <source>
        <dbReference type="ARBA" id="ARBA00022857"/>
    </source>
</evidence>
<dbReference type="PANTHER" id="PTHR21708">
    <property type="entry name" value="PROBABLE 2-DEHYDROPANTOATE 2-REDUCTASE"/>
    <property type="match status" value="1"/>
</dbReference>
<dbReference type="EC" id="1.1.1.169" evidence="4"/>
<dbReference type="Pfam" id="PF02558">
    <property type="entry name" value="ApbA"/>
    <property type="match status" value="1"/>
</dbReference>
<evidence type="ECO:0000256" key="4">
    <source>
        <dbReference type="RuleBase" id="RU362068"/>
    </source>
</evidence>
<dbReference type="AlphaFoldDB" id="A0A1L5F8V4"/>
<dbReference type="InterPro" id="IPR051402">
    <property type="entry name" value="KPR-Related"/>
</dbReference>
<evidence type="ECO:0000313" key="8">
    <source>
        <dbReference type="Proteomes" id="UP000184604"/>
    </source>
</evidence>
<keyword evidence="2 4" id="KW-0521">NADP</keyword>
<reference evidence="7 8" key="1">
    <citation type="submission" date="2016-12" db="EMBL/GenBank/DDBJ databases">
        <title>Complete genome sequence of Clostridium kluyveri JZZ isolated from the pit mud of a Chinese flavor liquor-making factory.</title>
        <authorList>
            <person name="Wang Y."/>
        </authorList>
    </citation>
    <scope>NUCLEOTIDE SEQUENCE [LARGE SCALE GENOMIC DNA]</scope>
    <source>
        <strain evidence="7 8">JZZ</strain>
    </source>
</reference>
<dbReference type="NCBIfam" id="TIGR00745">
    <property type="entry name" value="apbA_panE"/>
    <property type="match status" value="1"/>
</dbReference>
<dbReference type="Proteomes" id="UP000184604">
    <property type="component" value="Chromosome"/>
</dbReference>
<sequence>MKSIKNISAIGLGAIGCAYNSKLYDMNPEGIKIIAGGERADRYKKNGFIINGKKYDFTYVSPQEKCEPADLIIVSVKANELEQAVMDIENHVGKDTIIISLMNGITSEEIIGKQYGMDKVLYSLCIAIDANRRENNIHFSSYGSIIFGEKKNITYSEKVQAVEEIFRKAGISYEIPRDMMHSLWWKFMINVGINQASAVIKGTYGVFQKVKEARELMESAMWEVVKLSEKVGVNLDKGDIDKWYKVLETMNPDSKTSMFQDITYGRKTEVDMFAGTVCKLGKKYDMDTPVNKTFLNIIKVVENNKKLSP</sequence>